<name>A0A437M1W5_9PROT</name>
<dbReference type="EMBL" id="SACL01000010">
    <property type="protein sequence ID" value="RVT91545.1"/>
    <property type="molecule type" value="Genomic_DNA"/>
</dbReference>
<dbReference type="RefSeq" id="WP_127789648.1">
    <property type="nucleotide sequence ID" value="NZ_SACL01000010.1"/>
</dbReference>
<evidence type="ECO:0000313" key="2">
    <source>
        <dbReference type="EMBL" id="RVT91545.1"/>
    </source>
</evidence>
<dbReference type="InterPro" id="IPR028087">
    <property type="entry name" value="Tad_N"/>
</dbReference>
<dbReference type="Pfam" id="PF13400">
    <property type="entry name" value="Tad"/>
    <property type="match status" value="1"/>
</dbReference>
<feature type="domain" description="Putative Flp pilus-assembly TadG-like N-terminal" evidence="1">
    <location>
        <begin position="12"/>
        <end position="58"/>
    </location>
</feature>
<keyword evidence="3" id="KW-1185">Reference proteome</keyword>
<gene>
    <name evidence="2" type="ORF">EOD42_21480</name>
</gene>
<dbReference type="Proteomes" id="UP000282957">
    <property type="component" value="Unassembled WGS sequence"/>
</dbReference>
<proteinExistence type="predicted"/>
<accession>A0A437M1W5</accession>
<protein>
    <recommendedName>
        <fullName evidence="1">Putative Flp pilus-assembly TadG-like N-terminal domain-containing protein</fullName>
    </recommendedName>
</protein>
<organism evidence="2 3">
    <name type="scientific">Rhodovarius crocodyli</name>
    <dbReference type="NCBI Taxonomy" id="1979269"/>
    <lineage>
        <taxon>Bacteria</taxon>
        <taxon>Pseudomonadati</taxon>
        <taxon>Pseudomonadota</taxon>
        <taxon>Alphaproteobacteria</taxon>
        <taxon>Acetobacterales</taxon>
        <taxon>Roseomonadaceae</taxon>
        <taxon>Rhodovarius</taxon>
    </lineage>
</organism>
<evidence type="ECO:0000313" key="3">
    <source>
        <dbReference type="Proteomes" id="UP000282957"/>
    </source>
</evidence>
<dbReference type="OrthoDB" id="7630116at2"/>
<comment type="caution">
    <text evidence="2">The sequence shown here is derived from an EMBL/GenBank/DDBJ whole genome shotgun (WGS) entry which is preliminary data.</text>
</comment>
<reference evidence="2 3" key="1">
    <citation type="submission" date="2019-01" db="EMBL/GenBank/DDBJ databases">
        <authorList>
            <person name="Chen W.-M."/>
        </authorList>
    </citation>
    <scope>NUCLEOTIDE SEQUENCE [LARGE SCALE GENOMIC DNA]</scope>
    <source>
        <strain evidence="2 3">CCP-6</strain>
    </source>
</reference>
<sequence length="549" mass="55510">MRGRLLHRLRRGAVAPMAALLMTSLLGFTGLAVDVGRLHLERRALQAAVDVAALSAAREPSAAQGLAGSAMTRQGYGTAQRTVVSGTYTDDPGLSVAGRFAAGGTTPNAVRVTAQTQLSLALTRVMTGQANTTVTATATAAHRPLAAFSVGTQTLGLDGGLLNQLLSALLGGSVSLDVVSYRGLANAQVGLLEFLDLLATRVGLNAGTYTDLLNSSVGLGAVLDVAAQVLNSSSASAATTLEVLSQASAAGRRLVLGDLLSLAFNHSMPVGQYGADQSYTNLDVNALNLVQSAIQLGGNQAVSLPVGINIPGLATVGVQVRVIQPPQGLPGNALGQVGSSAWTSQVRVLLTIRLLQLFQGGVVNVPLIVDVAPAEAELRAIACQGEPGTDATATIRAHTGVVRAQIADITQAQFNDPASSMASAGPATILNVLGVVKVTAWSPQVTLGSGQSDMVFTQQEVAAGTVHSVTSGGLVGSLLGSLRPQLDVQVLGLGLGLGGLTSSILAVLSPVLSALDPILDGLLSALGVRLGQADVRVSGIRCGVTALVN</sequence>
<dbReference type="AlphaFoldDB" id="A0A437M1W5"/>
<evidence type="ECO:0000259" key="1">
    <source>
        <dbReference type="Pfam" id="PF13400"/>
    </source>
</evidence>